<dbReference type="AlphaFoldDB" id="A0A0S7Y0K1"/>
<keyword evidence="3 7" id="KW-0133">Cell shape</keyword>
<dbReference type="Pfam" id="PF01177">
    <property type="entry name" value="Asp_Glu_race"/>
    <property type="match status" value="1"/>
</dbReference>
<comment type="similarity">
    <text evidence="7">Belongs to the aspartate/glutamate racemases family.</text>
</comment>
<evidence type="ECO:0000313" key="8">
    <source>
        <dbReference type="EMBL" id="KPJ67963.1"/>
    </source>
</evidence>
<dbReference type="HAMAP" id="MF_00258">
    <property type="entry name" value="Glu_racemase"/>
    <property type="match status" value="1"/>
</dbReference>
<dbReference type="PROSITE" id="PS00924">
    <property type="entry name" value="ASP_GLU_RACEMASE_2"/>
    <property type="match status" value="1"/>
</dbReference>
<dbReference type="InterPro" id="IPR001920">
    <property type="entry name" value="Asp/Glu_race"/>
</dbReference>
<comment type="catalytic activity">
    <reaction evidence="1 7">
        <text>L-glutamate = D-glutamate</text>
        <dbReference type="Rhea" id="RHEA:12813"/>
        <dbReference type="ChEBI" id="CHEBI:29985"/>
        <dbReference type="ChEBI" id="CHEBI:29986"/>
        <dbReference type="EC" id="5.1.1.3"/>
    </reaction>
</comment>
<dbReference type="EMBL" id="LIZX01000059">
    <property type="protein sequence ID" value="KPJ67963.1"/>
    <property type="molecule type" value="Genomic_DNA"/>
</dbReference>
<dbReference type="InterPro" id="IPR004391">
    <property type="entry name" value="Glu_race"/>
</dbReference>
<dbReference type="InterPro" id="IPR015942">
    <property type="entry name" value="Asp/Glu/hydantoin_racemase"/>
</dbReference>
<feature type="binding site" evidence="7">
    <location>
        <begin position="11"/>
        <end position="12"/>
    </location>
    <ligand>
        <name>substrate</name>
    </ligand>
</feature>
<comment type="pathway">
    <text evidence="7">Cell wall biogenesis; peptidoglycan biosynthesis.</text>
</comment>
<evidence type="ECO:0000256" key="6">
    <source>
        <dbReference type="ARBA" id="ARBA00023316"/>
    </source>
</evidence>
<reference evidence="8 9" key="1">
    <citation type="journal article" date="2015" name="Microbiome">
        <title>Genomic resolution of linkages in carbon, nitrogen, and sulfur cycling among widespread estuary sediment bacteria.</title>
        <authorList>
            <person name="Baker B.J."/>
            <person name="Lazar C.S."/>
            <person name="Teske A.P."/>
            <person name="Dick G.J."/>
        </authorList>
    </citation>
    <scope>NUCLEOTIDE SEQUENCE [LARGE SCALE GENOMIC DNA]</scope>
    <source>
        <strain evidence="8">DG_54_3</strain>
    </source>
</reference>
<organism evidence="8 9">
    <name type="scientific">candidate division WOR-1 bacterium DG_54_3</name>
    <dbReference type="NCBI Taxonomy" id="1703775"/>
    <lineage>
        <taxon>Bacteria</taxon>
        <taxon>Bacillati</taxon>
        <taxon>Saganbacteria</taxon>
    </lineage>
</organism>
<dbReference type="GO" id="GO:0009252">
    <property type="term" value="P:peptidoglycan biosynthetic process"/>
    <property type="evidence" value="ECO:0007669"/>
    <property type="project" value="UniProtKB-UniRule"/>
</dbReference>
<gene>
    <name evidence="7" type="primary">murI</name>
    <name evidence="8" type="ORF">AMJ44_06980</name>
</gene>
<dbReference type="Proteomes" id="UP000051861">
    <property type="component" value="Unassembled WGS sequence"/>
</dbReference>
<dbReference type="GO" id="GO:0008881">
    <property type="term" value="F:glutamate racemase activity"/>
    <property type="evidence" value="ECO:0007669"/>
    <property type="project" value="UniProtKB-UniRule"/>
</dbReference>
<keyword evidence="4 7" id="KW-0573">Peptidoglycan synthesis</keyword>
<evidence type="ECO:0000256" key="4">
    <source>
        <dbReference type="ARBA" id="ARBA00022984"/>
    </source>
</evidence>
<proteinExistence type="inferred from homology"/>
<keyword evidence="6 7" id="KW-0961">Cell wall biogenesis/degradation</keyword>
<evidence type="ECO:0000256" key="1">
    <source>
        <dbReference type="ARBA" id="ARBA00001602"/>
    </source>
</evidence>
<sequence>MRPSSPIGVFDSGVGGLTVLRQIVKKLPQEDVIYLADTARVPYGGRPPQEIIKINHEIIPFLINQGAKMIIMACGTSSSIAYPVVKDKYPIEIINLVEPGSRGAVAASPRGNIGIIATAATINSQAFQKEIKELKKDAKVHAVGCPLFVPLVEGGFIEAEETKRVAKEYLKPLLQEKIDTLILGCTHYPHLSKIIRSITGPEIAFIDPAEEAVADAKKLLKKAGTLKIKVSPAKYEYLVTGSVIQFQDLGSRLLGKPISGAKQVTLS</sequence>
<comment type="function">
    <text evidence="7">Provides the (R)-glutamate required for cell wall biosynthesis.</text>
</comment>
<dbReference type="Gene3D" id="3.40.50.1860">
    <property type="match status" value="2"/>
</dbReference>
<dbReference type="FunFam" id="3.40.50.1860:FF:000001">
    <property type="entry name" value="Glutamate racemase"/>
    <property type="match status" value="1"/>
</dbReference>
<dbReference type="PANTHER" id="PTHR21198:SF2">
    <property type="entry name" value="GLUTAMATE RACEMASE"/>
    <property type="match status" value="1"/>
</dbReference>
<accession>A0A0S7Y0K1</accession>
<dbReference type="SUPFAM" id="SSF53681">
    <property type="entry name" value="Aspartate/glutamate racemase"/>
    <property type="match status" value="2"/>
</dbReference>
<protein>
    <recommendedName>
        <fullName evidence="2 7">Glutamate racemase</fullName>
        <ecNumber evidence="2 7">5.1.1.3</ecNumber>
    </recommendedName>
</protein>
<evidence type="ECO:0000256" key="5">
    <source>
        <dbReference type="ARBA" id="ARBA00023235"/>
    </source>
</evidence>
<feature type="binding site" evidence="7">
    <location>
        <begin position="186"/>
        <end position="187"/>
    </location>
    <ligand>
        <name>substrate</name>
    </ligand>
</feature>
<dbReference type="GO" id="GO:0008360">
    <property type="term" value="P:regulation of cell shape"/>
    <property type="evidence" value="ECO:0007669"/>
    <property type="project" value="UniProtKB-KW"/>
</dbReference>
<dbReference type="EC" id="5.1.1.3" evidence="2 7"/>
<feature type="active site" description="Proton donor/acceptor" evidence="7">
    <location>
        <position position="185"/>
    </location>
</feature>
<dbReference type="NCBIfam" id="TIGR00067">
    <property type="entry name" value="glut_race"/>
    <property type="match status" value="1"/>
</dbReference>
<keyword evidence="5 7" id="KW-0413">Isomerase</keyword>
<feature type="active site" description="Proton donor/acceptor" evidence="7">
    <location>
        <position position="74"/>
    </location>
</feature>
<dbReference type="UniPathway" id="UPA00219"/>
<evidence type="ECO:0000256" key="3">
    <source>
        <dbReference type="ARBA" id="ARBA00022960"/>
    </source>
</evidence>
<evidence type="ECO:0000313" key="9">
    <source>
        <dbReference type="Proteomes" id="UP000051861"/>
    </source>
</evidence>
<comment type="caution">
    <text evidence="8">The sequence shown here is derived from an EMBL/GenBank/DDBJ whole genome shotgun (WGS) entry which is preliminary data.</text>
</comment>
<evidence type="ECO:0000256" key="7">
    <source>
        <dbReference type="HAMAP-Rule" id="MF_00258"/>
    </source>
</evidence>
<name>A0A0S7Y0K1_UNCSA</name>
<evidence type="ECO:0000256" key="2">
    <source>
        <dbReference type="ARBA" id="ARBA00013090"/>
    </source>
</evidence>
<comment type="caution">
    <text evidence="7">Lacks conserved residue(s) required for the propagation of feature annotation.</text>
</comment>
<feature type="binding site" evidence="7">
    <location>
        <begin position="43"/>
        <end position="44"/>
    </location>
    <ligand>
        <name>substrate</name>
    </ligand>
</feature>
<dbReference type="InterPro" id="IPR033134">
    <property type="entry name" value="Asp/Glu_racemase_AS_2"/>
</dbReference>
<dbReference type="PANTHER" id="PTHR21198">
    <property type="entry name" value="GLUTAMATE RACEMASE"/>
    <property type="match status" value="1"/>
</dbReference>
<dbReference type="PATRIC" id="fig|1703775.3.peg.2620"/>
<dbReference type="GO" id="GO:0071555">
    <property type="term" value="P:cell wall organization"/>
    <property type="evidence" value="ECO:0007669"/>
    <property type="project" value="UniProtKB-KW"/>
</dbReference>